<evidence type="ECO:0000313" key="1">
    <source>
        <dbReference type="EMBL" id="CAL1393118.1"/>
    </source>
</evidence>
<accession>A0AAV2F575</accession>
<dbReference type="EMBL" id="OZ034819">
    <property type="protein sequence ID" value="CAL1393118.1"/>
    <property type="molecule type" value="Genomic_DNA"/>
</dbReference>
<gene>
    <name evidence="1" type="ORF">LTRI10_LOCUS33715</name>
</gene>
<sequence length="85" mass="9624">MLAKLEDLVNAFVTTSTKKFDRIDKFMEVSTTKFASLKMGLRNHQICIKIKNLVEIVTKRPQRALPPQIVSNPKDPRVGLPAISF</sequence>
<name>A0AAV2F575_9ROSI</name>
<dbReference type="AlphaFoldDB" id="A0AAV2F575"/>
<evidence type="ECO:0000313" key="2">
    <source>
        <dbReference type="Proteomes" id="UP001497516"/>
    </source>
</evidence>
<protein>
    <submittedName>
        <fullName evidence="1">Uncharacterized protein</fullName>
    </submittedName>
</protein>
<dbReference type="Proteomes" id="UP001497516">
    <property type="component" value="Chromosome 6"/>
</dbReference>
<reference evidence="1 2" key="1">
    <citation type="submission" date="2024-04" db="EMBL/GenBank/DDBJ databases">
        <authorList>
            <person name="Fracassetti M."/>
        </authorList>
    </citation>
    <scope>NUCLEOTIDE SEQUENCE [LARGE SCALE GENOMIC DNA]</scope>
</reference>
<proteinExistence type="predicted"/>
<organism evidence="1 2">
    <name type="scientific">Linum trigynum</name>
    <dbReference type="NCBI Taxonomy" id="586398"/>
    <lineage>
        <taxon>Eukaryota</taxon>
        <taxon>Viridiplantae</taxon>
        <taxon>Streptophyta</taxon>
        <taxon>Embryophyta</taxon>
        <taxon>Tracheophyta</taxon>
        <taxon>Spermatophyta</taxon>
        <taxon>Magnoliopsida</taxon>
        <taxon>eudicotyledons</taxon>
        <taxon>Gunneridae</taxon>
        <taxon>Pentapetalae</taxon>
        <taxon>rosids</taxon>
        <taxon>fabids</taxon>
        <taxon>Malpighiales</taxon>
        <taxon>Linaceae</taxon>
        <taxon>Linum</taxon>
    </lineage>
</organism>
<keyword evidence="2" id="KW-1185">Reference proteome</keyword>